<dbReference type="RefSeq" id="WP_085163156.1">
    <property type="nucleotide sequence ID" value="NZ_AP022581.1"/>
</dbReference>
<name>A0A1X1XJW9_9MYCO</name>
<sequence length="327" mass="36292">MKAWPAFDVICAEFARQLQDGEVSMDASGAFDLLCTARWQLDNMKPATSIRAHGPLYETVMAARAQVYEPLMRRWHARREVLDAGRARWFAGQRDVRALLVDLLNVLLAADAAVGAERAYARAERRAMAAAVVADIRGDELGIASQRDVVQRAAADALHMLASTVAPYGDGDWFPPFDLIRNEVERRLRGEVQTDAYAACELVAAVRDLVDNEQPVNYVAYGPLFHDVMVAREPVCRRLVRLRQARREVTNRNVRDVRARLVDLNGVLLEVGTVVGVEQAYVRAEWRAMAAAVVAKVRDDKLGVAQQRDAVYRAAADALDALQTLDA</sequence>
<dbReference type="Proteomes" id="UP000466396">
    <property type="component" value="Chromosome"/>
</dbReference>
<keyword evidence="2" id="KW-1185">Reference proteome</keyword>
<reference evidence="1 2" key="1">
    <citation type="journal article" date="2019" name="Emerg. Microbes Infect.">
        <title>Comprehensive subspecies identification of 175 nontuberculous mycobacteria species based on 7547 genomic profiles.</title>
        <authorList>
            <person name="Matsumoto Y."/>
            <person name="Kinjo T."/>
            <person name="Motooka D."/>
            <person name="Nabeya D."/>
            <person name="Jung N."/>
            <person name="Uechi K."/>
            <person name="Horii T."/>
            <person name="Iida T."/>
            <person name="Fujita J."/>
            <person name="Nakamura S."/>
        </authorList>
    </citation>
    <scope>NUCLEOTIDE SEQUENCE [LARGE SCALE GENOMIC DNA]</scope>
    <source>
        <strain evidence="1 2">JCM 15657</strain>
    </source>
</reference>
<evidence type="ECO:0000313" key="2">
    <source>
        <dbReference type="Proteomes" id="UP000466396"/>
    </source>
</evidence>
<gene>
    <name evidence="1" type="ORF">MLAC_43060</name>
</gene>
<dbReference type="KEGG" id="mlj:MLAC_43060"/>
<dbReference type="OrthoDB" id="4727931at2"/>
<proteinExistence type="predicted"/>
<dbReference type="AlphaFoldDB" id="A0A1X1XJW9"/>
<organism evidence="1 2">
    <name type="scientific">Mycobacterium lacus</name>
    <dbReference type="NCBI Taxonomy" id="169765"/>
    <lineage>
        <taxon>Bacteria</taxon>
        <taxon>Bacillati</taxon>
        <taxon>Actinomycetota</taxon>
        <taxon>Actinomycetes</taxon>
        <taxon>Mycobacteriales</taxon>
        <taxon>Mycobacteriaceae</taxon>
        <taxon>Mycobacterium</taxon>
    </lineage>
</organism>
<dbReference type="EMBL" id="AP022581">
    <property type="protein sequence ID" value="BBX99012.1"/>
    <property type="molecule type" value="Genomic_DNA"/>
</dbReference>
<protein>
    <submittedName>
        <fullName evidence="1">Uncharacterized protein</fullName>
    </submittedName>
</protein>
<accession>A0A1X1XJW9</accession>
<evidence type="ECO:0000313" key="1">
    <source>
        <dbReference type="EMBL" id="BBX99012.1"/>
    </source>
</evidence>